<dbReference type="InterPro" id="IPR036052">
    <property type="entry name" value="TrpB-like_PALP_sf"/>
</dbReference>
<organism evidence="2 3">
    <name type="scientific">Hyaloscypha bicolor E</name>
    <dbReference type="NCBI Taxonomy" id="1095630"/>
    <lineage>
        <taxon>Eukaryota</taxon>
        <taxon>Fungi</taxon>
        <taxon>Dikarya</taxon>
        <taxon>Ascomycota</taxon>
        <taxon>Pezizomycotina</taxon>
        <taxon>Leotiomycetes</taxon>
        <taxon>Helotiales</taxon>
        <taxon>Hyaloscyphaceae</taxon>
        <taxon>Hyaloscypha</taxon>
        <taxon>Hyaloscypha bicolor</taxon>
    </lineage>
</organism>
<evidence type="ECO:0000259" key="1">
    <source>
        <dbReference type="Pfam" id="PF00291"/>
    </source>
</evidence>
<proteinExistence type="predicted"/>
<dbReference type="EMBL" id="KZ613847">
    <property type="protein sequence ID" value="PMD57380.1"/>
    <property type="molecule type" value="Genomic_DNA"/>
</dbReference>
<keyword evidence="3" id="KW-1185">Reference proteome</keyword>
<dbReference type="GeneID" id="36585207"/>
<dbReference type="RefSeq" id="XP_024734284.1">
    <property type="nucleotide sequence ID" value="XM_024877130.1"/>
</dbReference>
<dbReference type="InterPro" id="IPR001926">
    <property type="entry name" value="TrpB-like_PALP"/>
</dbReference>
<gene>
    <name evidence="2" type="ORF">K444DRAFT_566434</name>
</gene>
<sequence length="640" mass="68457">MPIMDLEDVDKRPTRRSIYLNPNAKSYRAPETEDNSAELQAFYSSLPDYAPTKLVPLPDLAAELGIKGVYVKAETSRLGLPSFKLLGASWAVRQAIIHSAKLPSSASLDDLRAAIKQHGMKLCAATDGNHGRSVAFMGRLLGVEEIKVFVPRGLDEKIIASIVDEGADVVIADGDYDHTVRTAHRFGEETEGFMLIEAVAYEGYEDVPRWAVEGYTTMLRESDAQLLVHAEMQKQDQALSMIIAPVGVGSLTQAIISYYKFPNNASPTPAVVTVEPDTAATLHKSLKVEKSLSIATSPTIMAGLECGTLSSIAWPLLQPGVDISTTISDWECHHAIEYLKKHGVGAGPCGGAALAGLRRLASDPASKGVLNKDSVAVCICTEGTRPYTLPTPVGGEELSLVNALMVLHMTPSIAPGWSMQNVPVSAVFNYVAQWLEYRDVEVSCVEYGSENASLVAKLHGAGEWVGNGERKSLLLISHLPSKTEDEIGMYTGLGAALLAVAQLQQSTSMARPNITLAIIPAVAGLRSVLETLSTPDAGLLVDTAAGFDLLNVQDGMNFEFSRTVERSVRSALGREVALREASSSPGSVLDILKGNNLYAMTLGCLGGNLADDKGDKGDKGEESEYLMAKALIQVAKDWCS</sequence>
<evidence type="ECO:0000313" key="2">
    <source>
        <dbReference type="EMBL" id="PMD57380.1"/>
    </source>
</evidence>
<dbReference type="STRING" id="1095630.A0A2J6T2X9"/>
<dbReference type="Gene3D" id="3.40.50.1100">
    <property type="match status" value="2"/>
</dbReference>
<reference evidence="2 3" key="1">
    <citation type="submission" date="2016-04" db="EMBL/GenBank/DDBJ databases">
        <title>A degradative enzymes factory behind the ericoid mycorrhizal symbiosis.</title>
        <authorList>
            <consortium name="DOE Joint Genome Institute"/>
            <person name="Martino E."/>
            <person name="Morin E."/>
            <person name="Grelet G."/>
            <person name="Kuo A."/>
            <person name="Kohler A."/>
            <person name="Daghino S."/>
            <person name="Barry K."/>
            <person name="Choi C."/>
            <person name="Cichocki N."/>
            <person name="Clum A."/>
            <person name="Copeland A."/>
            <person name="Hainaut M."/>
            <person name="Haridas S."/>
            <person name="Labutti K."/>
            <person name="Lindquist E."/>
            <person name="Lipzen A."/>
            <person name="Khouja H.-R."/>
            <person name="Murat C."/>
            <person name="Ohm R."/>
            <person name="Olson A."/>
            <person name="Spatafora J."/>
            <person name="Veneault-Fourrey C."/>
            <person name="Henrissat B."/>
            <person name="Grigoriev I."/>
            <person name="Martin F."/>
            <person name="Perotto S."/>
        </authorList>
    </citation>
    <scope>NUCLEOTIDE SEQUENCE [LARGE SCALE GENOMIC DNA]</scope>
    <source>
        <strain evidence="2 3">E</strain>
    </source>
</reference>
<name>A0A2J6T2X9_9HELO</name>
<protein>
    <submittedName>
        <fullName evidence="2">Tryptophan synthase beta subunit-like PLP-dependent enzyme</fullName>
    </submittedName>
</protein>
<dbReference type="CDD" id="cd00640">
    <property type="entry name" value="Trp-synth-beta_II"/>
    <property type="match status" value="1"/>
</dbReference>
<dbReference type="PANTHER" id="PTHR42937:SF1">
    <property type="entry name" value="DIAMINOPROPIONATE AMMONIA-LYASE"/>
    <property type="match status" value="1"/>
</dbReference>
<dbReference type="InParanoid" id="A0A2J6T2X9"/>
<dbReference type="PANTHER" id="PTHR42937">
    <property type="match status" value="1"/>
</dbReference>
<evidence type="ECO:0000313" key="3">
    <source>
        <dbReference type="Proteomes" id="UP000235371"/>
    </source>
</evidence>
<dbReference type="Proteomes" id="UP000235371">
    <property type="component" value="Unassembled WGS sequence"/>
</dbReference>
<dbReference type="AlphaFoldDB" id="A0A2J6T2X9"/>
<feature type="domain" description="Tryptophan synthase beta chain-like PALP" evidence="1">
    <location>
        <begin position="48"/>
        <end position="379"/>
    </location>
</feature>
<accession>A0A2J6T2X9</accession>
<dbReference type="SUPFAM" id="SSF53686">
    <property type="entry name" value="Tryptophan synthase beta subunit-like PLP-dependent enzymes"/>
    <property type="match status" value="1"/>
</dbReference>
<dbReference type="Pfam" id="PF00291">
    <property type="entry name" value="PALP"/>
    <property type="match status" value="1"/>
</dbReference>
<dbReference type="OrthoDB" id="10059875at2759"/>